<evidence type="ECO:0000313" key="2">
    <source>
        <dbReference type="Proteomes" id="UP001152888"/>
    </source>
</evidence>
<accession>A0A9P0PMS5</accession>
<dbReference type="OrthoDB" id="2499658at2759"/>
<keyword evidence="2" id="KW-1185">Reference proteome</keyword>
<comment type="caution">
    <text evidence="1">The sequence shown here is derived from an EMBL/GenBank/DDBJ whole genome shotgun (WGS) entry which is preliminary data.</text>
</comment>
<proteinExistence type="predicted"/>
<dbReference type="EMBL" id="CAKOFQ010007008">
    <property type="protein sequence ID" value="CAH1986927.1"/>
    <property type="molecule type" value="Genomic_DNA"/>
</dbReference>
<name>A0A9P0PMS5_ACAOB</name>
<protein>
    <submittedName>
        <fullName evidence="1">Uncharacterized protein</fullName>
    </submittedName>
</protein>
<organism evidence="1 2">
    <name type="scientific">Acanthoscelides obtectus</name>
    <name type="common">Bean weevil</name>
    <name type="synonym">Bruchus obtectus</name>
    <dbReference type="NCBI Taxonomy" id="200917"/>
    <lineage>
        <taxon>Eukaryota</taxon>
        <taxon>Metazoa</taxon>
        <taxon>Ecdysozoa</taxon>
        <taxon>Arthropoda</taxon>
        <taxon>Hexapoda</taxon>
        <taxon>Insecta</taxon>
        <taxon>Pterygota</taxon>
        <taxon>Neoptera</taxon>
        <taxon>Endopterygota</taxon>
        <taxon>Coleoptera</taxon>
        <taxon>Polyphaga</taxon>
        <taxon>Cucujiformia</taxon>
        <taxon>Chrysomeloidea</taxon>
        <taxon>Chrysomelidae</taxon>
        <taxon>Bruchinae</taxon>
        <taxon>Bruchini</taxon>
        <taxon>Acanthoscelides</taxon>
    </lineage>
</organism>
<dbReference type="AlphaFoldDB" id="A0A9P0PMS5"/>
<reference evidence="1" key="1">
    <citation type="submission" date="2022-03" db="EMBL/GenBank/DDBJ databases">
        <authorList>
            <person name="Sayadi A."/>
        </authorList>
    </citation>
    <scope>NUCLEOTIDE SEQUENCE</scope>
</reference>
<dbReference type="Proteomes" id="UP001152888">
    <property type="component" value="Unassembled WGS sequence"/>
</dbReference>
<gene>
    <name evidence="1" type="ORF">ACAOBT_LOCUS17540</name>
</gene>
<sequence length="60" mass="7037">MEVMNDIKKAEVGMSSGQRRTAMDYYWMGKYDIMTTANEDSRRLIPQYAFYLENSILISC</sequence>
<evidence type="ECO:0000313" key="1">
    <source>
        <dbReference type="EMBL" id="CAH1986927.1"/>
    </source>
</evidence>